<dbReference type="GO" id="GO:0005509">
    <property type="term" value="F:calcium ion binding"/>
    <property type="evidence" value="ECO:0007669"/>
    <property type="project" value="InterPro"/>
</dbReference>
<evidence type="ECO:0000313" key="9">
    <source>
        <dbReference type="EMBL" id="SCM67493.1"/>
    </source>
</evidence>
<dbReference type="InterPro" id="IPR029058">
    <property type="entry name" value="AB_hydrolase_fold"/>
</dbReference>
<dbReference type="PANTHER" id="PTHR38340:SF1">
    <property type="entry name" value="S-LAYER PROTEIN"/>
    <property type="match status" value="1"/>
</dbReference>
<dbReference type="Pfam" id="PF00353">
    <property type="entry name" value="HemolysinCabind"/>
    <property type="match status" value="7"/>
</dbReference>
<dbReference type="Gene3D" id="3.40.50.1820">
    <property type="entry name" value="alpha/beta hydrolase"/>
    <property type="match status" value="1"/>
</dbReference>
<dbReference type="InterPro" id="IPR018511">
    <property type="entry name" value="Hemolysin-typ_Ca-bd_CS"/>
</dbReference>
<organism evidence="9 10">
    <name type="scientific">Donghicola eburneus</name>
    <dbReference type="NCBI Taxonomy" id="393278"/>
    <lineage>
        <taxon>Bacteria</taxon>
        <taxon>Pseudomonadati</taxon>
        <taxon>Pseudomonadota</taxon>
        <taxon>Alphaproteobacteria</taxon>
        <taxon>Rhodobacterales</taxon>
        <taxon>Roseobacteraceae</taxon>
        <taxon>Donghicola</taxon>
    </lineage>
</organism>
<dbReference type="PANTHER" id="PTHR38340">
    <property type="entry name" value="S-LAYER PROTEIN"/>
    <property type="match status" value="1"/>
</dbReference>
<dbReference type="GO" id="GO:0005576">
    <property type="term" value="C:extracellular region"/>
    <property type="evidence" value="ECO:0007669"/>
    <property type="project" value="UniProtKB-SubCell"/>
</dbReference>
<dbReference type="InterPro" id="IPR011049">
    <property type="entry name" value="Serralysin-like_metalloprot_C"/>
</dbReference>
<dbReference type="PRINTS" id="PR01488">
    <property type="entry name" value="RTXTOXINA"/>
</dbReference>
<dbReference type="SUPFAM" id="SSF53474">
    <property type="entry name" value="alpha/beta-Hydrolases"/>
    <property type="match status" value="1"/>
</dbReference>
<proteinExistence type="predicted"/>
<comment type="subcellular location">
    <subcellularLocation>
        <location evidence="1">Membrane</location>
    </subcellularLocation>
    <subcellularLocation>
        <location evidence="2">Secreted</location>
    </subcellularLocation>
</comment>
<evidence type="ECO:0000256" key="3">
    <source>
        <dbReference type="ARBA" id="ARBA00022525"/>
    </source>
</evidence>
<evidence type="ECO:0000256" key="2">
    <source>
        <dbReference type="ARBA" id="ARBA00004613"/>
    </source>
</evidence>
<evidence type="ECO:0000256" key="4">
    <source>
        <dbReference type="ARBA" id="ARBA00022656"/>
    </source>
</evidence>
<dbReference type="SUPFAM" id="SSF51120">
    <property type="entry name" value="beta-Roll"/>
    <property type="match status" value="3"/>
</dbReference>
<accession>A0A1M4MY33</accession>
<keyword evidence="4" id="KW-0800">Toxin</keyword>
<evidence type="ECO:0000313" key="10">
    <source>
        <dbReference type="Proteomes" id="UP000184085"/>
    </source>
</evidence>
<dbReference type="InterPro" id="IPR050557">
    <property type="entry name" value="RTX_toxin/Mannuronan_C5-epim"/>
</dbReference>
<keyword evidence="10" id="KW-1185">Reference proteome</keyword>
<dbReference type="GO" id="GO:0016020">
    <property type="term" value="C:membrane"/>
    <property type="evidence" value="ECO:0007669"/>
    <property type="project" value="UniProtKB-SubCell"/>
</dbReference>
<protein>
    <submittedName>
        <fullName evidence="9">Uncharacterized protein</fullName>
    </submittedName>
</protein>
<keyword evidence="7" id="KW-0472">Membrane</keyword>
<evidence type="ECO:0000256" key="1">
    <source>
        <dbReference type="ARBA" id="ARBA00004370"/>
    </source>
</evidence>
<dbReference type="PRINTS" id="PR00313">
    <property type="entry name" value="CABNDNGRPT"/>
</dbReference>
<dbReference type="Proteomes" id="UP000184085">
    <property type="component" value="Unassembled WGS sequence"/>
</dbReference>
<evidence type="ECO:0000256" key="8">
    <source>
        <dbReference type="SAM" id="MobiDB-lite"/>
    </source>
</evidence>
<feature type="region of interest" description="Disordered" evidence="8">
    <location>
        <begin position="300"/>
        <end position="321"/>
    </location>
</feature>
<sequence>MVSPTVLAQASLFSHFVYGEDRLPASYRGSGDNGMDDRYDSYLSTLGWDVLELPLSGNAASYKTGGLYSGGADQGDADAQALVAETVMPDGSKTVVLSFRGTDDIANAVQGQAFTKSGLQAYYAGFDALIDAVVTYVNQSGNGIDRLVVTGHSLGGSMVDAFMMSDRDRVSSKVDLEAVAIGSAGLHPDMIKDVDLSGYTLVSHDGDLVVQPELAKWWLPTTVLLNNDHPDGVEFVFKLPNLDRLPSGVNWQSTNYAVGLQHESKLYYENAYAIATDPLAQYFTWSKAIMGNGADADGDNVEATGSDADDPSANDSGSRTLTGTNVRDFILGREGNDALKGHGGNDLLSGGTGNDTLYGDKGSDRMHGGYGHDKLDGGEQNDWLWGGSGDDTLIGFHGDDALDGGSGKDRLFGQNGHDRLDGGDDGDLLRGGSGNDKLVGAGGNDTMFGDTGNDSLLGGDGSDQMRGGRGHDNVVGYGGNDRLYGEDGNDWIKGGDGHDSLYGADGSDRLVADEGNDRLYGGTGVDRMAGGAGNDVLKGENGADFLRGDSGNDTLHGGAYMDTLVGGTGNDTLTGGTGPDVFVFAEGNGKDVITDYEAGFDRLQFNGLKSSDLSASQKGSDTVIVADGLEIRLNDVDLSDLTASDFVF</sequence>
<gene>
    <name evidence="9" type="ORF">KARMA_1692</name>
</gene>
<dbReference type="Gene3D" id="2.150.10.10">
    <property type="entry name" value="Serralysin-like metalloprotease, C-terminal"/>
    <property type="match status" value="5"/>
</dbReference>
<dbReference type="EMBL" id="FMJB01000046">
    <property type="protein sequence ID" value="SCM67493.1"/>
    <property type="molecule type" value="Genomic_DNA"/>
</dbReference>
<keyword evidence="3" id="KW-0964">Secreted</keyword>
<dbReference type="GO" id="GO:0090729">
    <property type="term" value="F:toxin activity"/>
    <property type="evidence" value="ECO:0007669"/>
    <property type="project" value="UniProtKB-KW"/>
</dbReference>
<dbReference type="PROSITE" id="PS00330">
    <property type="entry name" value="HEMOLYSIN_CALCIUM"/>
    <property type="match status" value="2"/>
</dbReference>
<keyword evidence="6" id="KW-0843">Virulence</keyword>
<evidence type="ECO:0000256" key="5">
    <source>
        <dbReference type="ARBA" id="ARBA00022737"/>
    </source>
</evidence>
<feature type="region of interest" description="Disordered" evidence="8">
    <location>
        <begin position="341"/>
        <end position="360"/>
    </location>
</feature>
<name>A0A1M4MY33_9RHOB</name>
<reference evidence="10" key="1">
    <citation type="submission" date="2016-09" db="EMBL/GenBank/DDBJ databases">
        <authorList>
            <person name="Wibberg D."/>
        </authorList>
    </citation>
    <scope>NUCLEOTIDE SEQUENCE [LARGE SCALE GENOMIC DNA]</scope>
</reference>
<keyword evidence="5" id="KW-0677">Repeat</keyword>
<dbReference type="InterPro" id="IPR001343">
    <property type="entry name" value="Hemolysn_Ca-bd"/>
</dbReference>
<dbReference type="AlphaFoldDB" id="A0A1M4MY33"/>
<dbReference type="InterPro" id="IPR003995">
    <property type="entry name" value="RTX_toxin_determinant-A"/>
</dbReference>
<evidence type="ECO:0000256" key="7">
    <source>
        <dbReference type="ARBA" id="ARBA00023136"/>
    </source>
</evidence>
<evidence type="ECO:0000256" key="6">
    <source>
        <dbReference type="ARBA" id="ARBA00023026"/>
    </source>
</evidence>
<dbReference type="RefSeq" id="WP_072706122.1">
    <property type="nucleotide sequence ID" value="NZ_FMJB01000046.1"/>
</dbReference>